<evidence type="ECO:0000313" key="3">
    <source>
        <dbReference type="Proteomes" id="UP001224775"/>
    </source>
</evidence>
<accession>A0AAD9DCE9</accession>
<proteinExistence type="predicted"/>
<feature type="compositionally biased region" description="Polar residues" evidence="1">
    <location>
        <begin position="68"/>
        <end position="83"/>
    </location>
</feature>
<organism evidence="2 3">
    <name type="scientific">Skeletonema marinoi</name>
    <dbReference type="NCBI Taxonomy" id="267567"/>
    <lineage>
        <taxon>Eukaryota</taxon>
        <taxon>Sar</taxon>
        <taxon>Stramenopiles</taxon>
        <taxon>Ochrophyta</taxon>
        <taxon>Bacillariophyta</taxon>
        <taxon>Coscinodiscophyceae</taxon>
        <taxon>Thalassiosirophycidae</taxon>
        <taxon>Thalassiosirales</taxon>
        <taxon>Skeletonemataceae</taxon>
        <taxon>Skeletonema</taxon>
        <taxon>Skeletonema marinoi-dohrnii complex</taxon>
    </lineage>
</organism>
<comment type="caution">
    <text evidence="2">The sequence shown here is derived from an EMBL/GenBank/DDBJ whole genome shotgun (WGS) entry which is preliminary data.</text>
</comment>
<evidence type="ECO:0000256" key="1">
    <source>
        <dbReference type="SAM" id="MobiDB-lite"/>
    </source>
</evidence>
<feature type="compositionally biased region" description="Low complexity" evidence="1">
    <location>
        <begin position="130"/>
        <end position="150"/>
    </location>
</feature>
<feature type="compositionally biased region" description="Basic and acidic residues" evidence="1">
    <location>
        <begin position="284"/>
        <end position="313"/>
    </location>
</feature>
<feature type="region of interest" description="Disordered" evidence="1">
    <location>
        <begin position="281"/>
        <end position="317"/>
    </location>
</feature>
<keyword evidence="3" id="KW-1185">Reference proteome</keyword>
<evidence type="ECO:0000313" key="2">
    <source>
        <dbReference type="EMBL" id="KAK1742287.1"/>
    </source>
</evidence>
<name>A0AAD9DCE9_9STRA</name>
<feature type="region of interest" description="Disordered" evidence="1">
    <location>
        <begin position="670"/>
        <end position="746"/>
    </location>
</feature>
<feature type="compositionally biased region" description="Low complexity" evidence="1">
    <location>
        <begin position="157"/>
        <end position="167"/>
    </location>
</feature>
<feature type="compositionally biased region" description="Low complexity" evidence="1">
    <location>
        <begin position="1"/>
        <end position="28"/>
    </location>
</feature>
<feature type="region of interest" description="Disordered" evidence="1">
    <location>
        <begin position="1"/>
        <end position="30"/>
    </location>
</feature>
<feature type="compositionally biased region" description="Polar residues" evidence="1">
    <location>
        <begin position="677"/>
        <end position="690"/>
    </location>
</feature>
<dbReference type="Proteomes" id="UP001224775">
    <property type="component" value="Unassembled WGS sequence"/>
</dbReference>
<sequence length="924" mass="100313">MTATDPPASTPTSVHETTTTESTGSGSTNNNKVLPQAILVYHESAHSIVFRDHLRRQQGAIRRTSSIMEQQNNVRRASSQSPSRLYHKEHSEPIIGSGGGDATIAAAMSRATSTIDEVSETDEAGGYESGGSTKSNRSSRSQSSNTTVKSGEYDANSSVTSGGSSRSGSRKKYLHKAKGSLPPLRKMSSPSPPPSSSVPSPPPPSISSVVVANFQPVIEPLEALDLNSKHVFEPLFDADPIPGGEDGLPGLTTAECEVVEMLKSEKAVMKTVRNQDWTSFLNKFKPEGDDGKGERLPGPGERRKKEDDSKGDSGEAYPFNSFVTSTSLLPSSAKKMRCFGSTNEYATGAVFALPASFPNDASEDDAAKRTRTWSWPSGYSAKTEFNIDHRGNLINGREEALVPLSRMRQMNHSYLHDTDYVVGGRMVKGGLQTIPYNEVYVRVGGPGRISNGVDVSTDEQCSDANGTGRSFDDGIGLPVALFVREADYGHLVSLLRTRARFSSIFGRNMTKGIPLLYITPENGVRVFTECLQSQVLKTMAWDLNPFQNPSIAHKTSFDNTSEPHLQQKLEELLDLEDDSMKQNLTPEEMARIAGGFGATDDSVAQLLNDAMQKDLMTDKGADSPDDAAHSLQDLVNEGLAFALRANDFHTSRQLLILYSLVAAKKRRNSESAPLLESNGQPTTAANNGTDSGRAATRDRESVALQNTMKMVYTKKEIPTPGSDSSTDELSKLYIPPPPPPPPLDTDRLRSATNSDGLLAVLGAAQVLRAMQDGSAKRRVLESIESVEEWVENGEQSVAFRVASWRDQRAAQGDLKIAMESDSNFMAFISNKAIANRKRFAEQLKAASAVTDFDSLQFLQTIHSVLSQMNSPCLRLELLQYILGLDNRYSVAHVKRSVELAATCLNISSETESGDVLADEKAITQ</sequence>
<dbReference type="AlphaFoldDB" id="A0AAD9DCE9"/>
<protein>
    <submittedName>
        <fullName evidence="2">Uncharacterized protein</fullName>
    </submittedName>
</protein>
<feature type="compositionally biased region" description="Pro residues" evidence="1">
    <location>
        <begin position="734"/>
        <end position="743"/>
    </location>
</feature>
<feature type="compositionally biased region" description="Basic residues" evidence="1">
    <location>
        <begin position="168"/>
        <end position="178"/>
    </location>
</feature>
<feature type="region of interest" description="Disordered" evidence="1">
    <location>
        <begin position="68"/>
        <end position="206"/>
    </location>
</feature>
<dbReference type="EMBL" id="JATAAI010000011">
    <property type="protein sequence ID" value="KAK1742287.1"/>
    <property type="molecule type" value="Genomic_DNA"/>
</dbReference>
<feature type="compositionally biased region" description="Pro residues" evidence="1">
    <location>
        <begin position="190"/>
        <end position="205"/>
    </location>
</feature>
<reference evidence="2" key="1">
    <citation type="submission" date="2023-06" db="EMBL/GenBank/DDBJ databases">
        <title>Survivors Of The Sea: Transcriptome response of Skeletonema marinoi to long-term dormancy.</title>
        <authorList>
            <person name="Pinder M.I.M."/>
            <person name="Kourtchenko O."/>
            <person name="Robertson E.K."/>
            <person name="Larsson T."/>
            <person name="Maumus F."/>
            <person name="Osuna-Cruz C.M."/>
            <person name="Vancaester E."/>
            <person name="Stenow R."/>
            <person name="Vandepoele K."/>
            <person name="Ploug H."/>
            <person name="Bruchert V."/>
            <person name="Godhe A."/>
            <person name="Topel M."/>
        </authorList>
    </citation>
    <scope>NUCLEOTIDE SEQUENCE</scope>
    <source>
        <strain evidence="2">R05AC</strain>
    </source>
</reference>
<gene>
    <name evidence="2" type="ORF">QTG54_006852</name>
</gene>